<evidence type="ECO:0000313" key="3">
    <source>
        <dbReference type="Proteomes" id="UP000236732"/>
    </source>
</evidence>
<dbReference type="Proteomes" id="UP000236732">
    <property type="component" value="Unassembled WGS sequence"/>
</dbReference>
<proteinExistence type="predicted"/>
<dbReference type="RefSeq" id="WP_103960021.1">
    <property type="nucleotide sequence ID" value="NZ_FNVT01000011.1"/>
</dbReference>
<dbReference type="InterPro" id="IPR037401">
    <property type="entry name" value="SnoaL-like"/>
</dbReference>
<dbReference type="Pfam" id="PF12680">
    <property type="entry name" value="SnoaL_2"/>
    <property type="match status" value="2"/>
</dbReference>
<dbReference type="SUPFAM" id="SSF54427">
    <property type="entry name" value="NTF2-like"/>
    <property type="match status" value="2"/>
</dbReference>
<feature type="domain" description="SnoaL-like" evidence="1">
    <location>
        <begin position="9"/>
        <end position="123"/>
    </location>
</feature>
<dbReference type="CDD" id="cd00531">
    <property type="entry name" value="NTF2_like"/>
    <property type="match status" value="1"/>
</dbReference>
<keyword evidence="2" id="KW-0413">Isomerase</keyword>
<protein>
    <submittedName>
        <fullName evidence="2">Ketosteroid isomerase-related protein</fullName>
    </submittedName>
</protein>
<evidence type="ECO:0000259" key="1">
    <source>
        <dbReference type="Pfam" id="PF12680"/>
    </source>
</evidence>
<dbReference type="OrthoDB" id="3681559at2"/>
<dbReference type="InterPro" id="IPR032710">
    <property type="entry name" value="NTF2-like_dom_sf"/>
</dbReference>
<gene>
    <name evidence="2" type="ORF">SAMN05444920_11167</name>
</gene>
<name>A0A1H6ELY9_9ACTN</name>
<organism evidence="2 3">
    <name type="scientific">Nonomuraea solani</name>
    <dbReference type="NCBI Taxonomy" id="1144553"/>
    <lineage>
        <taxon>Bacteria</taxon>
        <taxon>Bacillati</taxon>
        <taxon>Actinomycetota</taxon>
        <taxon>Actinomycetes</taxon>
        <taxon>Streptosporangiales</taxon>
        <taxon>Streptosporangiaceae</taxon>
        <taxon>Nonomuraea</taxon>
    </lineage>
</organism>
<dbReference type="AlphaFoldDB" id="A0A1H6ELY9"/>
<sequence length="292" mass="31678">MQKAMHTIVERLGEAIRTMSIDAFLDAFADDAVYELRFAMPGQPRKFAGIDAIRTHMKARTEGGIAQMLSFGEMNTTVYESADPELIVVEFEPAGKARGSGTPFRFASSLGVIRVRDGAIVSYLDYPNPLGAAEAARMLPQLGALLAGSPPASGAREVAEKLIRASAANDHEALLALYAPDAVIEIPFAPPGVPKRSAGRDRLRTRLEAVRELRRFDRAEVMSIRETTDPEVVVAEYTLHGRVTATGEPFAMTYLMVLTVRDGLIVHSRDYGDPLAAATLLREAPGLNLGRD</sequence>
<keyword evidence="3" id="KW-1185">Reference proteome</keyword>
<dbReference type="GO" id="GO:0016853">
    <property type="term" value="F:isomerase activity"/>
    <property type="evidence" value="ECO:0007669"/>
    <property type="project" value="UniProtKB-KW"/>
</dbReference>
<dbReference type="Gene3D" id="3.10.450.50">
    <property type="match status" value="2"/>
</dbReference>
<accession>A0A1H6ELY9</accession>
<feature type="domain" description="SnoaL-like" evidence="1">
    <location>
        <begin position="160"/>
        <end position="267"/>
    </location>
</feature>
<reference evidence="2 3" key="1">
    <citation type="submission" date="2016-10" db="EMBL/GenBank/DDBJ databases">
        <authorList>
            <person name="de Groot N.N."/>
        </authorList>
    </citation>
    <scope>NUCLEOTIDE SEQUENCE [LARGE SCALE GENOMIC DNA]</scope>
    <source>
        <strain evidence="2 3">CGMCC 4.7037</strain>
    </source>
</reference>
<evidence type="ECO:0000313" key="2">
    <source>
        <dbReference type="EMBL" id="SEG97809.1"/>
    </source>
</evidence>
<dbReference type="EMBL" id="FNVT01000011">
    <property type="protein sequence ID" value="SEG97809.1"/>
    <property type="molecule type" value="Genomic_DNA"/>
</dbReference>